<evidence type="ECO:0000256" key="3">
    <source>
        <dbReference type="ARBA" id="ARBA00005161"/>
    </source>
</evidence>
<dbReference type="InterPro" id="IPR013785">
    <property type="entry name" value="Aldolase_TIM"/>
</dbReference>
<reference evidence="16" key="1">
    <citation type="submission" date="2016-10" db="EMBL/GenBank/DDBJ databases">
        <authorList>
            <person name="Varghese N."/>
            <person name="Submissions S."/>
        </authorList>
    </citation>
    <scope>NUCLEOTIDE SEQUENCE [LARGE SCALE GENOMIC DNA]</scope>
    <source>
        <strain evidence="16">DSM 7165</strain>
    </source>
</reference>
<dbReference type="InterPro" id="IPR001295">
    <property type="entry name" value="Dihydroorotate_DH_CS"/>
</dbReference>
<dbReference type="FunFam" id="3.20.20.70:FF:000028">
    <property type="entry name" value="Dihydroorotate dehydrogenase (quinone)"/>
    <property type="match status" value="1"/>
</dbReference>
<dbReference type="PIRSF" id="PIRSF000164">
    <property type="entry name" value="DHO_oxidase"/>
    <property type="match status" value="1"/>
</dbReference>
<dbReference type="NCBIfam" id="TIGR01036">
    <property type="entry name" value="pyrD_sub2"/>
    <property type="match status" value="1"/>
</dbReference>
<feature type="active site" description="Nucleophile" evidence="13">
    <location>
        <position position="174"/>
    </location>
</feature>
<dbReference type="NCBIfam" id="NF003646">
    <property type="entry name" value="PRK05286.1-4"/>
    <property type="match status" value="1"/>
</dbReference>
<dbReference type="InterPro" id="IPR012135">
    <property type="entry name" value="Dihydroorotate_DH_1_2"/>
</dbReference>
<comment type="cofactor">
    <cofactor evidence="13">
        <name>FMN</name>
        <dbReference type="ChEBI" id="CHEBI:58210"/>
    </cofactor>
    <text evidence="13">Binds 1 FMN per subunit.</text>
</comment>
<dbReference type="GO" id="GO:0006207">
    <property type="term" value="P:'de novo' pyrimidine nucleobase biosynthetic process"/>
    <property type="evidence" value="ECO:0007669"/>
    <property type="project" value="UniProtKB-UniRule"/>
</dbReference>
<evidence type="ECO:0000256" key="2">
    <source>
        <dbReference type="ARBA" id="ARBA00004202"/>
    </source>
</evidence>
<evidence type="ECO:0000256" key="13">
    <source>
        <dbReference type="HAMAP-Rule" id="MF_00225"/>
    </source>
</evidence>
<keyword evidence="8 13" id="KW-0288">FMN</keyword>
<feature type="binding site" evidence="13">
    <location>
        <begin position="317"/>
        <end position="318"/>
    </location>
    <ligand>
        <name>FMN</name>
        <dbReference type="ChEBI" id="CHEBI:58210"/>
    </ligand>
</feature>
<dbReference type="Gene3D" id="3.20.20.70">
    <property type="entry name" value="Aldolase class I"/>
    <property type="match status" value="1"/>
</dbReference>
<feature type="binding site" evidence="13">
    <location>
        <position position="296"/>
    </location>
    <ligand>
        <name>FMN</name>
        <dbReference type="ChEBI" id="CHEBI:58210"/>
    </ligand>
</feature>
<dbReference type="HAMAP" id="MF_00225">
    <property type="entry name" value="DHO_dh_type2"/>
    <property type="match status" value="1"/>
</dbReference>
<dbReference type="GO" id="GO:0005737">
    <property type="term" value="C:cytoplasm"/>
    <property type="evidence" value="ECO:0007669"/>
    <property type="project" value="InterPro"/>
</dbReference>
<dbReference type="PROSITE" id="PS00912">
    <property type="entry name" value="DHODEHASE_2"/>
    <property type="match status" value="1"/>
</dbReference>
<evidence type="ECO:0000256" key="5">
    <source>
        <dbReference type="ARBA" id="ARBA00011245"/>
    </source>
</evidence>
<feature type="binding site" evidence="13">
    <location>
        <position position="171"/>
    </location>
    <ligand>
        <name>substrate</name>
    </ligand>
</feature>
<evidence type="ECO:0000256" key="10">
    <source>
        <dbReference type="ARBA" id="ARBA00023002"/>
    </source>
</evidence>
<dbReference type="UniPathway" id="UPA00070">
    <property type="reaction ID" value="UER00946"/>
</dbReference>
<dbReference type="NCBIfam" id="NF003652">
    <property type="entry name" value="PRK05286.2-5"/>
    <property type="match status" value="1"/>
</dbReference>
<keyword evidence="16" id="KW-1185">Reference proteome</keyword>
<sequence>MYSLARKAFFRLPPENAHEIALNMLNRLHKLHLAALMAAPKVEAPVQVMGLNFSNPVGLAAGLDKNATYLDALGALGFGFVEVGTVTPKAQAGNPKPRLFRVESKEVIINRMGFNNEGVDALVPRVAASRFAGIKGVNIGKNLTTSVEDAAQDYLTALEAVYQVADYVTVNISSPNTPGLRTLQYGETLEALLKPLKQRQQALADQYGKYTPIAVKIAPDMTAEEIRLVAASIRQQKMDAVIATNTTLDHSSVAGLPHADEQGGLSGAPLAQASTQVIAQLADVLEGDLPIIGVGGIHNAETALDKLKAGASLIQVYTGLIYRGPELIAEVAHACADYLQAAKASS</sequence>
<feature type="binding site" evidence="13">
    <location>
        <begin position="245"/>
        <end position="246"/>
    </location>
    <ligand>
        <name>substrate</name>
    </ligand>
</feature>
<evidence type="ECO:0000313" key="16">
    <source>
        <dbReference type="Proteomes" id="UP000242999"/>
    </source>
</evidence>
<dbReference type="PANTHER" id="PTHR48109">
    <property type="entry name" value="DIHYDROOROTATE DEHYDROGENASE (QUINONE), MITOCHONDRIAL-RELATED"/>
    <property type="match status" value="1"/>
</dbReference>
<keyword evidence="11 13" id="KW-0472">Membrane</keyword>
<dbReference type="GO" id="GO:0044205">
    <property type="term" value="P:'de novo' UMP biosynthetic process"/>
    <property type="evidence" value="ECO:0007669"/>
    <property type="project" value="UniProtKB-UniRule"/>
</dbReference>
<name>A0A1H6T7A1_9GAMM</name>
<dbReference type="Pfam" id="PF01180">
    <property type="entry name" value="DHO_dh"/>
    <property type="match status" value="1"/>
</dbReference>
<comment type="pathway">
    <text evidence="3 13">Pyrimidine metabolism; UMP biosynthesis via de novo pathway; orotate from (S)-dihydroorotate (quinone route): step 1/1.</text>
</comment>
<dbReference type="SUPFAM" id="SSF51395">
    <property type="entry name" value="FMN-linked oxidoreductases"/>
    <property type="match status" value="1"/>
</dbReference>
<comment type="subcellular location">
    <subcellularLocation>
        <location evidence="2 13">Cell membrane</location>
        <topology evidence="2 13">Peripheral membrane protein</topology>
    </subcellularLocation>
</comment>
<organism evidence="15 16">
    <name type="scientific">Allopseudospirillum japonicum</name>
    <dbReference type="NCBI Taxonomy" id="64971"/>
    <lineage>
        <taxon>Bacteria</taxon>
        <taxon>Pseudomonadati</taxon>
        <taxon>Pseudomonadota</taxon>
        <taxon>Gammaproteobacteria</taxon>
        <taxon>Oceanospirillales</taxon>
        <taxon>Oceanospirillaceae</taxon>
        <taxon>Allopseudospirillum</taxon>
    </lineage>
</organism>
<evidence type="ECO:0000256" key="6">
    <source>
        <dbReference type="ARBA" id="ARBA00022475"/>
    </source>
</evidence>
<keyword evidence="10 13" id="KW-0560">Oxidoreductase</keyword>
<gene>
    <name evidence="13" type="primary">pyrD</name>
    <name evidence="15" type="ORF">SAMN05421831_10996</name>
</gene>
<accession>A0A1H6T7A1</accession>
<feature type="binding site" evidence="13">
    <location>
        <position position="267"/>
    </location>
    <ligand>
        <name>FMN</name>
        <dbReference type="ChEBI" id="CHEBI:58210"/>
    </ligand>
</feature>
<feature type="binding site" evidence="13">
    <location>
        <position position="138"/>
    </location>
    <ligand>
        <name>FMN</name>
        <dbReference type="ChEBI" id="CHEBI:58210"/>
    </ligand>
</feature>
<dbReference type="EMBL" id="FNYH01000009">
    <property type="protein sequence ID" value="SEI75918.1"/>
    <property type="molecule type" value="Genomic_DNA"/>
</dbReference>
<dbReference type="EC" id="1.3.5.2" evidence="13"/>
<feature type="domain" description="Dihydroorotate dehydrogenase catalytic" evidence="14">
    <location>
        <begin position="46"/>
        <end position="333"/>
    </location>
</feature>
<dbReference type="STRING" id="64971.SAMN05421831_10996"/>
<dbReference type="PROSITE" id="PS00911">
    <property type="entry name" value="DHODEHASE_1"/>
    <property type="match status" value="1"/>
</dbReference>
<evidence type="ECO:0000256" key="1">
    <source>
        <dbReference type="ARBA" id="ARBA00003125"/>
    </source>
</evidence>
<dbReference type="InterPro" id="IPR005720">
    <property type="entry name" value="Dihydroorotate_DH_cat"/>
</dbReference>
<feature type="binding site" evidence="13">
    <location>
        <position position="171"/>
    </location>
    <ligand>
        <name>FMN</name>
        <dbReference type="ChEBI" id="CHEBI:58210"/>
    </ligand>
</feature>
<feature type="binding site" evidence="13">
    <location>
        <begin position="110"/>
        <end position="114"/>
    </location>
    <ligand>
        <name>substrate</name>
    </ligand>
</feature>
<dbReference type="InterPro" id="IPR050074">
    <property type="entry name" value="DHO_dehydrogenase"/>
</dbReference>
<dbReference type="Proteomes" id="UP000242999">
    <property type="component" value="Unassembled WGS sequence"/>
</dbReference>
<evidence type="ECO:0000313" key="15">
    <source>
        <dbReference type="EMBL" id="SEI75918.1"/>
    </source>
</evidence>
<keyword evidence="7 13" id="KW-0285">Flavoprotein</keyword>
<feature type="binding site" evidence="13">
    <location>
        <position position="244"/>
    </location>
    <ligand>
        <name>FMN</name>
        <dbReference type="ChEBI" id="CHEBI:58210"/>
    </ligand>
</feature>
<evidence type="ECO:0000256" key="12">
    <source>
        <dbReference type="ARBA" id="ARBA00048639"/>
    </source>
</evidence>
<evidence type="ECO:0000256" key="8">
    <source>
        <dbReference type="ARBA" id="ARBA00022643"/>
    </source>
</evidence>
<feature type="binding site" evidence="13">
    <location>
        <position position="176"/>
    </location>
    <ligand>
        <name>substrate</name>
    </ligand>
</feature>
<evidence type="ECO:0000256" key="11">
    <source>
        <dbReference type="ARBA" id="ARBA00023136"/>
    </source>
</evidence>
<comment type="function">
    <text evidence="1 13">Catalyzes the conversion of dihydroorotate to orotate with quinone as electron acceptor.</text>
</comment>
<feature type="binding site" evidence="13">
    <location>
        <position position="85"/>
    </location>
    <ligand>
        <name>FMN</name>
        <dbReference type="ChEBI" id="CHEBI:58210"/>
    </ligand>
</feature>
<proteinExistence type="inferred from homology"/>
<feature type="binding site" evidence="13">
    <location>
        <position position="65"/>
    </location>
    <ligand>
        <name>substrate</name>
    </ligand>
</feature>
<keyword evidence="9 13" id="KW-0665">Pyrimidine biosynthesis</keyword>
<dbReference type="RefSeq" id="WP_177166862.1">
    <property type="nucleotide sequence ID" value="NZ_FNYH01000009.1"/>
</dbReference>
<dbReference type="GO" id="GO:0106430">
    <property type="term" value="F:dihydroorotate dehydrogenase (quinone) activity"/>
    <property type="evidence" value="ECO:0007669"/>
    <property type="project" value="UniProtKB-EC"/>
</dbReference>
<protein>
    <recommendedName>
        <fullName evidence="13">Dihydroorotate dehydrogenase (quinone)</fullName>
        <ecNumber evidence="13">1.3.5.2</ecNumber>
    </recommendedName>
    <alternativeName>
        <fullName evidence="13">DHOdehase</fullName>
        <shortName evidence="13">DHOD</shortName>
        <shortName evidence="13">DHODase</shortName>
    </alternativeName>
    <alternativeName>
        <fullName evidence="13">Dihydroorotate oxidase</fullName>
    </alternativeName>
</protein>
<dbReference type="NCBIfam" id="NF003644">
    <property type="entry name" value="PRK05286.1-1"/>
    <property type="match status" value="1"/>
</dbReference>
<feature type="binding site" evidence="13">
    <location>
        <begin position="61"/>
        <end position="65"/>
    </location>
    <ligand>
        <name>FMN</name>
        <dbReference type="ChEBI" id="CHEBI:58210"/>
    </ligand>
</feature>
<evidence type="ECO:0000259" key="14">
    <source>
        <dbReference type="Pfam" id="PF01180"/>
    </source>
</evidence>
<dbReference type="PANTHER" id="PTHR48109:SF4">
    <property type="entry name" value="DIHYDROOROTATE DEHYDROGENASE (QUINONE), MITOCHONDRIAL"/>
    <property type="match status" value="1"/>
</dbReference>
<dbReference type="InterPro" id="IPR005719">
    <property type="entry name" value="Dihydroorotate_DH_2"/>
</dbReference>
<dbReference type="AlphaFoldDB" id="A0A1H6T7A1"/>
<comment type="similarity">
    <text evidence="4 13">Belongs to the dihydroorotate dehydrogenase family. Type 2 subfamily.</text>
</comment>
<evidence type="ECO:0000256" key="7">
    <source>
        <dbReference type="ARBA" id="ARBA00022630"/>
    </source>
</evidence>
<dbReference type="NCBIfam" id="NF003645">
    <property type="entry name" value="PRK05286.1-2"/>
    <property type="match status" value="1"/>
</dbReference>
<dbReference type="GO" id="GO:0005886">
    <property type="term" value="C:plasma membrane"/>
    <property type="evidence" value="ECO:0007669"/>
    <property type="project" value="UniProtKB-SubCell"/>
</dbReference>
<evidence type="ECO:0000256" key="4">
    <source>
        <dbReference type="ARBA" id="ARBA00005359"/>
    </source>
</evidence>
<evidence type="ECO:0000256" key="9">
    <source>
        <dbReference type="ARBA" id="ARBA00022975"/>
    </source>
</evidence>
<feature type="binding site" evidence="13">
    <location>
        <position position="216"/>
    </location>
    <ligand>
        <name>FMN</name>
        <dbReference type="ChEBI" id="CHEBI:58210"/>
    </ligand>
</feature>
<comment type="subunit">
    <text evidence="5 13">Monomer.</text>
</comment>
<keyword evidence="6 13" id="KW-1003">Cell membrane</keyword>
<comment type="catalytic activity">
    <reaction evidence="12 13">
        <text>(S)-dihydroorotate + a quinone = orotate + a quinol</text>
        <dbReference type="Rhea" id="RHEA:30187"/>
        <dbReference type="ChEBI" id="CHEBI:24646"/>
        <dbReference type="ChEBI" id="CHEBI:30839"/>
        <dbReference type="ChEBI" id="CHEBI:30864"/>
        <dbReference type="ChEBI" id="CHEBI:132124"/>
        <dbReference type="EC" id="1.3.5.2"/>
    </reaction>
</comment>
<dbReference type="CDD" id="cd04738">
    <property type="entry name" value="DHOD_2_like"/>
    <property type="match status" value="1"/>
</dbReference>